<gene>
    <name evidence="1" type="ORF">GMARGA_LOCUS20503</name>
</gene>
<feature type="non-terminal residue" evidence="1">
    <location>
        <position position="1"/>
    </location>
</feature>
<keyword evidence="2" id="KW-1185">Reference proteome</keyword>
<protein>
    <submittedName>
        <fullName evidence="1">5636_t:CDS:1</fullName>
    </submittedName>
</protein>
<dbReference type="Proteomes" id="UP000789901">
    <property type="component" value="Unassembled WGS sequence"/>
</dbReference>
<sequence>ITRWRLTLQEYQFDIKYRAGSQNKNADFLSHLPEYLKDNR</sequence>
<evidence type="ECO:0000313" key="2">
    <source>
        <dbReference type="Proteomes" id="UP000789901"/>
    </source>
</evidence>
<organism evidence="1 2">
    <name type="scientific">Gigaspora margarita</name>
    <dbReference type="NCBI Taxonomy" id="4874"/>
    <lineage>
        <taxon>Eukaryota</taxon>
        <taxon>Fungi</taxon>
        <taxon>Fungi incertae sedis</taxon>
        <taxon>Mucoromycota</taxon>
        <taxon>Glomeromycotina</taxon>
        <taxon>Glomeromycetes</taxon>
        <taxon>Diversisporales</taxon>
        <taxon>Gigasporaceae</taxon>
        <taxon>Gigaspora</taxon>
    </lineage>
</organism>
<evidence type="ECO:0000313" key="1">
    <source>
        <dbReference type="EMBL" id="CAG8786358.1"/>
    </source>
</evidence>
<reference evidence="1 2" key="1">
    <citation type="submission" date="2021-06" db="EMBL/GenBank/DDBJ databases">
        <authorList>
            <person name="Kallberg Y."/>
            <person name="Tangrot J."/>
            <person name="Rosling A."/>
        </authorList>
    </citation>
    <scope>NUCLEOTIDE SEQUENCE [LARGE SCALE GENOMIC DNA]</scope>
    <source>
        <strain evidence="1 2">120-4 pot B 10/14</strain>
    </source>
</reference>
<accession>A0ABN7VMQ8</accession>
<dbReference type="EMBL" id="CAJVQB010018041">
    <property type="protein sequence ID" value="CAG8786358.1"/>
    <property type="molecule type" value="Genomic_DNA"/>
</dbReference>
<name>A0ABN7VMQ8_GIGMA</name>
<proteinExistence type="predicted"/>
<comment type="caution">
    <text evidence="1">The sequence shown here is derived from an EMBL/GenBank/DDBJ whole genome shotgun (WGS) entry which is preliminary data.</text>
</comment>